<accession>F4PQG3</accession>
<dbReference type="Proteomes" id="UP000007797">
    <property type="component" value="Unassembled WGS sequence"/>
</dbReference>
<gene>
    <name evidence="1" type="ORF">DFA_04756</name>
</gene>
<dbReference type="AlphaFoldDB" id="F4PQG3"/>
<name>F4PQG3_CACFS</name>
<sequence length="153" mass="16865">MDMSKYVQSMNNAFDNFSKKFDALVILDANTSKRMASSPNWHASDAEQVSMVNAFKDTSVTTLSYEGKEFKIHPRSYDHVLTAYREEGDDYRHLMLRIDGDVVAVAYTSNFLQVNELWLDKANFTPLFGAVKAFSGAAKACGAIAGAISAAFG</sequence>
<dbReference type="GeneID" id="14874385"/>
<reference evidence="2" key="1">
    <citation type="journal article" date="2011" name="Genome Res.">
        <title>Phylogeny-wide analysis of social amoeba genomes highlights ancient origins for complex intercellular communication.</title>
        <authorList>
            <person name="Heidel A.J."/>
            <person name="Lawal H.M."/>
            <person name="Felder M."/>
            <person name="Schilde C."/>
            <person name="Helps N.R."/>
            <person name="Tunggal B."/>
            <person name="Rivero F."/>
            <person name="John U."/>
            <person name="Schleicher M."/>
            <person name="Eichinger L."/>
            <person name="Platzer M."/>
            <person name="Noegel A.A."/>
            <person name="Schaap P."/>
            <person name="Gloeckner G."/>
        </authorList>
    </citation>
    <scope>NUCLEOTIDE SEQUENCE [LARGE SCALE GENOMIC DNA]</scope>
    <source>
        <strain evidence="2">SH3</strain>
    </source>
</reference>
<evidence type="ECO:0000313" key="1">
    <source>
        <dbReference type="EMBL" id="EGG22626.1"/>
    </source>
</evidence>
<organism evidence="1 2">
    <name type="scientific">Cavenderia fasciculata</name>
    <name type="common">Slime mold</name>
    <name type="synonym">Dictyostelium fasciculatum</name>
    <dbReference type="NCBI Taxonomy" id="261658"/>
    <lineage>
        <taxon>Eukaryota</taxon>
        <taxon>Amoebozoa</taxon>
        <taxon>Evosea</taxon>
        <taxon>Eumycetozoa</taxon>
        <taxon>Dictyostelia</taxon>
        <taxon>Acytosteliales</taxon>
        <taxon>Cavenderiaceae</taxon>
        <taxon>Cavenderia</taxon>
    </lineage>
</organism>
<protein>
    <submittedName>
        <fullName evidence="1">Uncharacterized protein</fullName>
    </submittedName>
</protein>
<proteinExistence type="predicted"/>
<dbReference type="KEGG" id="dfa:DFA_04756"/>
<keyword evidence="2" id="KW-1185">Reference proteome</keyword>
<evidence type="ECO:0000313" key="2">
    <source>
        <dbReference type="Proteomes" id="UP000007797"/>
    </source>
</evidence>
<dbReference type="EMBL" id="GL883009">
    <property type="protein sequence ID" value="EGG22626.1"/>
    <property type="molecule type" value="Genomic_DNA"/>
</dbReference>
<dbReference type="RefSeq" id="XP_004360477.1">
    <property type="nucleotide sequence ID" value="XM_004360420.1"/>
</dbReference>
<dbReference type="OrthoDB" id="6270329at2759"/>